<proteinExistence type="predicted"/>
<keyword evidence="2" id="KW-1185">Reference proteome</keyword>
<dbReference type="Proteomes" id="UP000828390">
    <property type="component" value="Unassembled WGS sequence"/>
</dbReference>
<sequence length="189" mass="21161">MDHNQIYGVNGPNLNHFQSAFHGGGYRIPSSLSRPGVFDAHSYDPRTIGCPSYPYEYGPSSYTQIWNVASYHSNYLLPETKSDEIVQPEAKNGHLSSLHDRNKSSDTGNIGHNYTGFYGEFGNPRSKSTKFSTSTKDGYFQENETGQSLHSPTFENDIETDTKYGLSDDGDNTLDGNLYFHIVFCLCMK</sequence>
<evidence type="ECO:0000313" key="1">
    <source>
        <dbReference type="EMBL" id="KAH3701931.1"/>
    </source>
</evidence>
<evidence type="ECO:0000313" key="2">
    <source>
        <dbReference type="Proteomes" id="UP000828390"/>
    </source>
</evidence>
<gene>
    <name evidence="1" type="ORF">DPMN_076928</name>
</gene>
<accession>A0A9D3YL03</accession>
<name>A0A9D3YL03_DREPO</name>
<reference evidence="1" key="2">
    <citation type="submission" date="2020-11" db="EMBL/GenBank/DDBJ databases">
        <authorList>
            <person name="McCartney M.A."/>
            <person name="Auch B."/>
            <person name="Kono T."/>
            <person name="Mallez S."/>
            <person name="Becker A."/>
            <person name="Gohl D.M."/>
            <person name="Silverstein K.A.T."/>
            <person name="Koren S."/>
            <person name="Bechman K.B."/>
            <person name="Herman A."/>
            <person name="Abrahante J.E."/>
            <person name="Garbe J."/>
        </authorList>
    </citation>
    <scope>NUCLEOTIDE SEQUENCE</scope>
    <source>
        <strain evidence="1">Duluth1</strain>
        <tissue evidence="1">Whole animal</tissue>
    </source>
</reference>
<comment type="caution">
    <text evidence="1">The sequence shown here is derived from an EMBL/GenBank/DDBJ whole genome shotgun (WGS) entry which is preliminary data.</text>
</comment>
<dbReference type="AlphaFoldDB" id="A0A9D3YL03"/>
<protein>
    <submittedName>
        <fullName evidence="1">Uncharacterized protein</fullName>
    </submittedName>
</protein>
<dbReference type="EMBL" id="JAIWYP010000015">
    <property type="protein sequence ID" value="KAH3701931.1"/>
    <property type="molecule type" value="Genomic_DNA"/>
</dbReference>
<organism evidence="1 2">
    <name type="scientific">Dreissena polymorpha</name>
    <name type="common">Zebra mussel</name>
    <name type="synonym">Mytilus polymorpha</name>
    <dbReference type="NCBI Taxonomy" id="45954"/>
    <lineage>
        <taxon>Eukaryota</taxon>
        <taxon>Metazoa</taxon>
        <taxon>Spiralia</taxon>
        <taxon>Lophotrochozoa</taxon>
        <taxon>Mollusca</taxon>
        <taxon>Bivalvia</taxon>
        <taxon>Autobranchia</taxon>
        <taxon>Heteroconchia</taxon>
        <taxon>Euheterodonta</taxon>
        <taxon>Imparidentia</taxon>
        <taxon>Neoheterodontei</taxon>
        <taxon>Myida</taxon>
        <taxon>Dreissenoidea</taxon>
        <taxon>Dreissenidae</taxon>
        <taxon>Dreissena</taxon>
    </lineage>
</organism>
<reference evidence="1" key="1">
    <citation type="journal article" date="2019" name="bioRxiv">
        <title>The Genome of the Zebra Mussel, Dreissena polymorpha: A Resource for Invasive Species Research.</title>
        <authorList>
            <person name="McCartney M.A."/>
            <person name="Auch B."/>
            <person name="Kono T."/>
            <person name="Mallez S."/>
            <person name="Zhang Y."/>
            <person name="Obille A."/>
            <person name="Becker A."/>
            <person name="Abrahante J.E."/>
            <person name="Garbe J."/>
            <person name="Badalamenti J.P."/>
            <person name="Herman A."/>
            <person name="Mangelson H."/>
            <person name="Liachko I."/>
            <person name="Sullivan S."/>
            <person name="Sone E.D."/>
            <person name="Koren S."/>
            <person name="Silverstein K.A.T."/>
            <person name="Beckman K.B."/>
            <person name="Gohl D.M."/>
        </authorList>
    </citation>
    <scope>NUCLEOTIDE SEQUENCE</scope>
    <source>
        <strain evidence="1">Duluth1</strain>
        <tissue evidence="1">Whole animal</tissue>
    </source>
</reference>